<evidence type="ECO:0000313" key="3">
    <source>
        <dbReference type="Proteomes" id="UP000255328"/>
    </source>
</evidence>
<dbReference type="RefSeq" id="WP_115268728.1">
    <property type="nucleotide sequence ID" value="NZ_UGGU01000003.1"/>
</dbReference>
<accession>A0A377GVA7</accession>
<evidence type="ECO:0000256" key="1">
    <source>
        <dbReference type="SAM" id="SignalP"/>
    </source>
</evidence>
<dbReference type="Proteomes" id="UP000255328">
    <property type="component" value="Unassembled WGS sequence"/>
</dbReference>
<dbReference type="SUPFAM" id="SSF56935">
    <property type="entry name" value="Porins"/>
    <property type="match status" value="1"/>
</dbReference>
<dbReference type="OrthoDB" id="86376at2"/>
<keyword evidence="1" id="KW-0732">Signal</keyword>
<sequence length="272" mass="31932">MKKKIIFLLLSLSGLAFAEEGFFDKFEKPQSYSIRGYYDYSSLKGFVQIPKGGAKGSTSEKRPTFDELGIDYINFYEGDFTANWDKLSAYFRLRYMVFDGEATLKEELITHNNKIPAGSRMKTEHQYINFHFGAGYNISKIDKLKFSPVAEWVGSRFEYRYAAKDQNGNSISSRRKFGWGQVNVGFDSEYSITDNYKLELRGRYGIPYDNIKEDYSLSFVNNVNIFEWEKSKLNLLFGVEYRKFIFRDTQRNMQNYMKQESMIYKVGLEYSF</sequence>
<feature type="signal peptide" evidence="1">
    <location>
        <begin position="1"/>
        <end position="18"/>
    </location>
</feature>
<organism evidence="2 3">
    <name type="scientific">Fusobacterium necrogenes</name>
    <dbReference type="NCBI Taxonomy" id="858"/>
    <lineage>
        <taxon>Bacteria</taxon>
        <taxon>Fusobacteriati</taxon>
        <taxon>Fusobacteriota</taxon>
        <taxon>Fusobacteriia</taxon>
        <taxon>Fusobacteriales</taxon>
        <taxon>Fusobacteriaceae</taxon>
        <taxon>Fusobacterium</taxon>
    </lineage>
</organism>
<proteinExistence type="predicted"/>
<reference evidence="2 3" key="1">
    <citation type="submission" date="2018-06" db="EMBL/GenBank/DDBJ databases">
        <authorList>
            <consortium name="Pathogen Informatics"/>
            <person name="Doyle S."/>
        </authorList>
    </citation>
    <scope>NUCLEOTIDE SEQUENCE [LARGE SCALE GENOMIC DNA]</scope>
    <source>
        <strain evidence="2 3">NCTC10723</strain>
    </source>
</reference>
<dbReference type="AlphaFoldDB" id="A0A377GVA7"/>
<feature type="chain" id="PRO_5016682079" description="Porin" evidence="1">
    <location>
        <begin position="19"/>
        <end position="272"/>
    </location>
</feature>
<protein>
    <recommendedName>
        <fullName evidence="4">Porin</fullName>
    </recommendedName>
</protein>
<keyword evidence="3" id="KW-1185">Reference proteome</keyword>
<dbReference type="EMBL" id="UGGU01000003">
    <property type="protein sequence ID" value="STO30898.1"/>
    <property type="molecule type" value="Genomic_DNA"/>
</dbReference>
<evidence type="ECO:0008006" key="4">
    <source>
        <dbReference type="Google" id="ProtNLM"/>
    </source>
</evidence>
<evidence type="ECO:0000313" key="2">
    <source>
        <dbReference type="EMBL" id="STO30898.1"/>
    </source>
</evidence>
<name>A0A377GVA7_9FUSO</name>
<gene>
    <name evidence="2" type="ORF">NCTC10723_00328</name>
</gene>